<name>A0A0V1CJG1_TRIBR</name>
<organism evidence="1 2">
    <name type="scientific">Trichinella britovi</name>
    <name type="common">Parasitic roundworm</name>
    <dbReference type="NCBI Taxonomy" id="45882"/>
    <lineage>
        <taxon>Eukaryota</taxon>
        <taxon>Metazoa</taxon>
        <taxon>Ecdysozoa</taxon>
        <taxon>Nematoda</taxon>
        <taxon>Enoplea</taxon>
        <taxon>Dorylaimia</taxon>
        <taxon>Trichinellida</taxon>
        <taxon>Trichinellidae</taxon>
        <taxon>Trichinella</taxon>
    </lineage>
</organism>
<evidence type="ECO:0000313" key="2">
    <source>
        <dbReference type="Proteomes" id="UP000054653"/>
    </source>
</evidence>
<proteinExistence type="predicted"/>
<protein>
    <submittedName>
        <fullName evidence="1">Uncharacterized protein</fullName>
    </submittedName>
</protein>
<keyword evidence="2" id="KW-1185">Reference proteome</keyword>
<comment type="caution">
    <text evidence="1">The sequence shown here is derived from an EMBL/GenBank/DDBJ whole genome shotgun (WGS) entry which is preliminary data.</text>
</comment>
<evidence type="ECO:0000313" key="1">
    <source>
        <dbReference type="EMBL" id="KRY49423.1"/>
    </source>
</evidence>
<dbReference type="AlphaFoldDB" id="A0A0V1CJG1"/>
<gene>
    <name evidence="1" type="ORF">T03_9735</name>
</gene>
<accession>A0A0V1CJG1</accession>
<dbReference type="EMBL" id="JYDI01000176">
    <property type="protein sequence ID" value="KRY49423.1"/>
    <property type="molecule type" value="Genomic_DNA"/>
</dbReference>
<reference evidence="1 2" key="1">
    <citation type="submission" date="2015-01" db="EMBL/GenBank/DDBJ databases">
        <title>Evolution of Trichinella species and genotypes.</title>
        <authorList>
            <person name="Korhonen P.K."/>
            <person name="Edoardo P."/>
            <person name="Giuseppe L.R."/>
            <person name="Gasser R.B."/>
        </authorList>
    </citation>
    <scope>NUCLEOTIDE SEQUENCE [LARGE SCALE GENOMIC DNA]</scope>
    <source>
        <strain evidence="1">ISS120</strain>
    </source>
</reference>
<dbReference type="Proteomes" id="UP000054653">
    <property type="component" value="Unassembled WGS sequence"/>
</dbReference>
<sequence length="87" mass="10326">MQIFNRLRVICKFLFALRQRLGLRLRHPRRRLRLCPRANKNLHIPAGYTESILLHNICLQGDMQIFVSSQATPRALPQIFFSKIEFH</sequence>